<reference evidence="4 5" key="1">
    <citation type="submission" date="2020-07" db="EMBL/GenBank/DDBJ databases">
        <title>Sequencing the genomes of 1000 actinobacteria strains.</title>
        <authorList>
            <person name="Klenk H.-P."/>
        </authorList>
    </citation>
    <scope>NUCLEOTIDE SEQUENCE [LARGE SCALE GENOMIC DNA]</scope>
    <source>
        <strain evidence="4 5">DSM 45763</strain>
    </source>
</reference>
<dbReference type="InterPro" id="IPR029058">
    <property type="entry name" value="AB_hydrolase_fold"/>
</dbReference>
<dbReference type="FunFam" id="3.40.50.1820:FF:000205">
    <property type="entry name" value="Non-haem bromoperoxidase BPO-A2"/>
    <property type="match status" value="1"/>
</dbReference>
<dbReference type="PANTHER" id="PTHR43433">
    <property type="entry name" value="HYDROLASE, ALPHA/BETA FOLD FAMILY PROTEIN"/>
    <property type="match status" value="1"/>
</dbReference>
<evidence type="ECO:0000259" key="3">
    <source>
        <dbReference type="Pfam" id="PF00561"/>
    </source>
</evidence>
<evidence type="ECO:0000313" key="4">
    <source>
        <dbReference type="EMBL" id="NYF44409.1"/>
    </source>
</evidence>
<dbReference type="PANTHER" id="PTHR43433:SF3">
    <property type="entry name" value="NON-HEME CHLOROPEROXIDASE"/>
    <property type="match status" value="1"/>
</dbReference>
<dbReference type="InterPro" id="IPR050471">
    <property type="entry name" value="AB_hydrolase"/>
</dbReference>
<dbReference type="EMBL" id="JACCCO010000003">
    <property type="protein sequence ID" value="NYF44409.1"/>
    <property type="molecule type" value="Genomic_DNA"/>
</dbReference>
<dbReference type="Proteomes" id="UP000576393">
    <property type="component" value="Unassembled WGS sequence"/>
</dbReference>
<dbReference type="Pfam" id="PF00561">
    <property type="entry name" value="Abhydrolase_1"/>
    <property type="match status" value="1"/>
</dbReference>
<dbReference type="EC" id="1.11.1.10" evidence="4"/>
<protein>
    <submittedName>
        <fullName evidence="4">Non-heme chloroperoxidase</fullName>
        <ecNumber evidence="4">1.11.1.10</ecNumber>
    </submittedName>
</protein>
<dbReference type="PRINTS" id="PR00412">
    <property type="entry name" value="EPOXHYDRLASE"/>
</dbReference>
<comment type="caution">
    <text evidence="4">The sequence shown here is derived from an EMBL/GenBank/DDBJ whole genome shotgun (WGS) entry which is preliminary data.</text>
</comment>
<dbReference type="PRINTS" id="PR00111">
    <property type="entry name" value="ABHYDROLASE"/>
</dbReference>
<accession>A0A852V7H8</accession>
<gene>
    <name evidence="4" type="ORF">HDA43_006636</name>
</gene>
<feature type="domain" description="AB hydrolase-1" evidence="3">
    <location>
        <begin position="21"/>
        <end position="254"/>
    </location>
</feature>
<dbReference type="InterPro" id="IPR000639">
    <property type="entry name" value="Epox_hydrolase-like"/>
</dbReference>
<dbReference type="InterPro" id="IPR000073">
    <property type="entry name" value="AB_hydrolase_1"/>
</dbReference>
<evidence type="ECO:0000256" key="1">
    <source>
        <dbReference type="ARBA" id="ARBA00022559"/>
    </source>
</evidence>
<evidence type="ECO:0000256" key="2">
    <source>
        <dbReference type="ARBA" id="ARBA00038128"/>
    </source>
</evidence>
<dbReference type="Gene3D" id="3.40.50.1820">
    <property type="entry name" value="alpha/beta hydrolase"/>
    <property type="match status" value="1"/>
</dbReference>
<dbReference type="SUPFAM" id="SSF53474">
    <property type="entry name" value="alpha/beta-Hydrolases"/>
    <property type="match status" value="1"/>
</dbReference>
<organism evidence="4 5">
    <name type="scientific">Streptosporangium sandarakinum</name>
    <dbReference type="NCBI Taxonomy" id="1260955"/>
    <lineage>
        <taxon>Bacteria</taxon>
        <taxon>Bacillati</taxon>
        <taxon>Actinomycetota</taxon>
        <taxon>Actinomycetes</taxon>
        <taxon>Streptosporangiales</taxon>
        <taxon>Streptosporangiaceae</taxon>
        <taxon>Streptosporangium</taxon>
    </lineage>
</organism>
<keyword evidence="4" id="KW-0560">Oxidoreductase</keyword>
<name>A0A852V7H8_9ACTN</name>
<proteinExistence type="inferred from homology"/>
<sequence length="275" mass="30248">MPYATTRDDTRIFFYDWGGGPPVVFIHGWPLNADAWQDQLKLVKDNGFRAIAHDRRGHGRSSHPAGGYDFDTFADDLGDLIESLDLRDVTLVGHSMGGGELARYIGRHGTSRLRRAVLLSAIPPLMLRTDGNPEGTPQEVFDGLKNGILAERSQFWKDTAEVFFGANRPGGKVTQGNKDAFWLMAMAENIEAGVACVDAFSATDFTEDLRRFDIPTLIVHGDDDQVVPIAAAGEKASRIIPDNVYRVYQGGSHGIAMVPGQKEQFNADLLEFLRA</sequence>
<comment type="similarity">
    <text evidence="2">Belongs to the AB hydrolase superfamily. Bacterial non-heme haloperoxidase / perhydrolase family.</text>
</comment>
<dbReference type="AlphaFoldDB" id="A0A852V7H8"/>
<keyword evidence="5" id="KW-1185">Reference proteome</keyword>
<keyword evidence="1 4" id="KW-0575">Peroxidase</keyword>
<dbReference type="GO" id="GO:0016691">
    <property type="term" value="F:chloride peroxidase activity"/>
    <property type="evidence" value="ECO:0007669"/>
    <property type="project" value="UniProtKB-EC"/>
</dbReference>
<dbReference type="RefSeq" id="WP_179828501.1">
    <property type="nucleotide sequence ID" value="NZ_JACCCO010000003.1"/>
</dbReference>
<evidence type="ECO:0000313" key="5">
    <source>
        <dbReference type="Proteomes" id="UP000576393"/>
    </source>
</evidence>